<evidence type="ECO:0000313" key="1">
    <source>
        <dbReference type="EMBL" id="MDQ0268311.1"/>
    </source>
</evidence>
<sequence length="149" mass="17116">MKWCLLNSKNGLPFGNNEFDCPYNRKGPTSACPYLKRIIKQGGEALGLHPDDDLGKELSHFSPEFFPHTIGTPIIDKLEKEPKNADFSYYSIDAFNSTEYLQSPIDIIKYRCFGQKPNIYERVIKENLSQISGTFRLSCNLFTLYCFKI</sequence>
<comment type="caution">
    <text evidence="1">The sequence shown here is derived from an EMBL/GenBank/DDBJ whole genome shotgun (WGS) entry which is preliminary data.</text>
</comment>
<name>A0ABU0AC69_9BACI</name>
<dbReference type="Proteomes" id="UP001238088">
    <property type="component" value="Unassembled WGS sequence"/>
</dbReference>
<evidence type="ECO:0000313" key="2">
    <source>
        <dbReference type="Proteomes" id="UP001238088"/>
    </source>
</evidence>
<accession>A0ABU0AC69</accession>
<proteinExistence type="predicted"/>
<dbReference type="RefSeq" id="WP_307470966.1">
    <property type="nucleotide sequence ID" value="NZ_JAUSUB010000001.1"/>
</dbReference>
<keyword evidence="2" id="KW-1185">Reference proteome</keyword>
<dbReference type="EMBL" id="JAUSUB010000001">
    <property type="protein sequence ID" value="MDQ0268311.1"/>
    <property type="molecule type" value="Genomic_DNA"/>
</dbReference>
<organism evidence="1 2">
    <name type="scientific">Cytobacillus purgationiresistens</name>
    <dbReference type="NCBI Taxonomy" id="863449"/>
    <lineage>
        <taxon>Bacteria</taxon>
        <taxon>Bacillati</taxon>
        <taxon>Bacillota</taxon>
        <taxon>Bacilli</taxon>
        <taxon>Bacillales</taxon>
        <taxon>Bacillaceae</taxon>
        <taxon>Cytobacillus</taxon>
    </lineage>
</organism>
<reference evidence="1 2" key="1">
    <citation type="submission" date="2023-07" db="EMBL/GenBank/DDBJ databases">
        <title>Genomic Encyclopedia of Type Strains, Phase IV (KMG-IV): sequencing the most valuable type-strain genomes for metagenomic binning, comparative biology and taxonomic classification.</title>
        <authorList>
            <person name="Goeker M."/>
        </authorList>
    </citation>
    <scope>NUCLEOTIDE SEQUENCE [LARGE SCALE GENOMIC DNA]</scope>
    <source>
        <strain evidence="1 2">DSM 23494</strain>
    </source>
</reference>
<protein>
    <submittedName>
        <fullName evidence="1">Uncharacterized protein</fullName>
    </submittedName>
</protein>
<gene>
    <name evidence="1" type="ORF">J2S17_000180</name>
</gene>